<evidence type="ECO:0000313" key="9">
    <source>
        <dbReference type="EMBL" id="TWO72377.1"/>
    </source>
</evidence>
<dbReference type="CDD" id="cd06261">
    <property type="entry name" value="TM_PBP2"/>
    <property type="match status" value="1"/>
</dbReference>
<feature type="transmembrane region" description="Helical" evidence="7">
    <location>
        <begin position="193"/>
        <end position="214"/>
    </location>
</feature>
<dbReference type="GO" id="GO:0055085">
    <property type="term" value="P:transmembrane transport"/>
    <property type="evidence" value="ECO:0007669"/>
    <property type="project" value="InterPro"/>
</dbReference>
<keyword evidence="2 7" id="KW-0813">Transport</keyword>
<evidence type="ECO:0000259" key="8">
    <source>
        <dbReference type="PROSITE" id="PS50928"/>
    </source>
</evidence>
<dbReference type="InterPro" id="IPR000515">
    <property type="entry name" value="MetI-like"/>
</dbReference>
<dbReference type="PANTHER" id="PTHR30151">
    <property type="entry name" value="ALKANE SULFONATE ABC TRANSPORTER-RELATED, MEMBRANE SUBUNIT"/>
    <property type="match status" value="1"/>
</dbReference>
<dbReference type="OrthoDB" id="8138334at2"/>
<feature type="transmembrane region" description="Helical" evidence="7">
    <location>
        <begin position="67"/>
        <end position="87"/>
    </location>
</feature>
<dbReference type="EMBL" id="VOBQ01000004">
    <property type="protein sequence ID" value="TWO72377.1"/>
    <property type="molecule type" value="Genomic_DNA"/>
</dbReference>
<sequence length="259" mass="27832">MSGAPPARRLQAWLGPGVLLSLLLLLELATRSGWVNAVLVPPPTVVAQRVFTVVTAGKLFEPLGRTMYLLAVAYAIGCVLAIVLGVLMGRFRPVHGLLEPLVEVLRPLPKPALLPPLMLFLGLGDTMKITAVALGVFFPVLINTIQGVRGVDPVLVDVARTFQHSRAALLWKVVLPSAMPLVLAGMRIGLGIALVLVVIAEMMAGTGGIGYLIIDLQRSFRVVDMYAWVVILAVLGYALNEVFVRIERRAIHWSGARAG</sequence>
<dbReference type="PANTHER" id="PTHR30151:SF25">
    <property type="entry name" value="TAURINE TRANSPORT SYSTEM PERMEASE PROTEIN TAUC"/>
    <property type="match status" value="1"/>
</dbReference>
<dbReference type="RefSeq" id="WP_145892201.1">
    <property type="nucleotide sequence ID" value="NZ_VOBQ01000004.1"/>
</dbReference>
<organism evidence="9 10">
    <name type="scientific">Caenimonas sedimenti</name>
    <dbReference type="NCBI Taxonomy" id="2596921"/>
    <lineage>
        <taxon>Bacteria</taxon>
        <taxon>Pseudomonadati</taxon>
        <taxon>Pseudomonadota</taxon>
        <taxon>Betaproteobacteria</taxon>
        <taxon>Burkholderiales</taxon>
        <taxon>Comamonadaceae</taxon>
        <taxon>Caenimonas</taxon>
    </lineage>
</organism>
<keyword evidence="10" id="KW-1185">Reference proteome</keyword>
<dbReference type="PROSITE" id="PS50928">
    <property type="entry name" value="ABC_TM1"/>
    <property type="match status" value="1"/>
</dbReference>
<gene>
    <name evidence="9" type="ORF">FN976_06655</name>
</gene>
<reference evidence="9 10" key="1">
    <citation type="submission" date="2019-07" db="EMBL/GenBank/DDBJ databases">
        <title>Caenimonas sedimenti sp. nov., isolated from activated sludge.</title>
        <authorList>
            <person name="Xu J."/>
        </authorList>
    </citation>
    <scope>NUCLEOTIDE SEQUENCE [LARGE SCALE GENOMIC DNA]</scope>
    <source>
        <strain evidence="9 10">HX-9-20</strain>
    </source>
</reference>
<comment type="subcellular location">
    <subcellularLocation>
        <location evidence="1 7">Cell membrane</location>
        <topology evidence="1 7">Multi-pass membrane protein</topology>
    </subcellularLocation>
</comment>
<dbReference type="Proteomes" id="UP000318199">
    <property type="component" value="Unassembled WGS sequence"/>
</dbReference>
<comment type="caution">
    <text evidence="9">The sequence shown here is derived from an EMBL/GenBank/DDBJ whole genome shotgun (WGS) entry which is preliminary data.</text>
</comment>
<protein>
    <submittedName>
        <fullName evidence="9">ABC transporter permease</fullName>
    </submittedName>
</protein>
<dbReference type="Gene3D" id="1.10.3720.10">
    <property type="entry name" value="MetI-like"/>
    <property type="match status" value="1"/>
</dbReference>
<evidence type="ECO:0000256" key="4">
    <source>
        <dbReference type="ARBA" id="ARBA00022692"/>
    </source>
</evidence>
<evidence type="ECO:0000256" key="3">
    <source>
        <dbReference type="ARBA" id="ARBA00022475"/>
    </source>
</evidence>
<evidence type="ECO:0000256" key="7">
    <source>
        <dbReference type="RuleBase" id="RU363032"/>
    </source>
</evidence>
<evidence type="ECO:0000256" key="2">
    <source>
        <dbReference type="ARBA" id="ARBA00022448"/>
    </source>
</evidence>
<keyword evidence="3" id="KW-1003">Cell membrane</keyword>
<feature type="transmembrane region" description="Helical" evidence="7">
    <location>
        <begin position="226"/>
        <end position="244"/>
    </location>
</feature>
<keyword evidence="4 7" id="KW-0812">Transmembrane</keyword>
<name>A0A562ZVG6_9BURK</name>
<feature type="domain" description="ABC transmembrane type-1" evidence="8">
    <location>
        <begin position="63"/>
        <end position="243"/>
    </location>
</feature>
<dbReference type="GO" id="GO:0005886">
    <property type="term" value="C:plasma membrane"/>
    <property type="evidence" value="ECO:0007669"/>
    <property type="project" value="UniProtKB-SubCell"/>
</dbReference>
<evidence type="ECO:0000256" key="1">
    <source>
        <dbReference type="ARBA" id="ARBA00004651"/>
    </source>
</evidence>
<comment type="similarity">
    <text evidence="7">Belongs to the binding-protein-dependent transport system permease family.</text>
</comment>
<evidence type="ECO:0000256" key="5">
    <source>
        <dbReference type="ARBA" id="ARBA00022989"/>
    </source>
</evidence>
<keyword evidence="6 7" id="KW-0472">Membrane</keyword>
<dbReference type="InterPro" id="IPR035906">
    <property type="entry name" value="MetI-like_sf"/>
</dbReference>
<proteinExistence type="inferred from homology"/>
<evidence type="ECO:0000313" key="10">
    <source>
        <dbReference type="Proteomes" id="UP000318199"/>
    </source>
</evidence>
<dbReference type="AlphaFoldDB" id="A0A562ZVG6"/>
<accession>A0A562ZVG6</accession>
<dbReference type="SUPFAM" id="SSF161098">
    <property type="entry name" value="MetI-like"/>
    <property type="match status" value="1"/>
</dbReference>
<evidence type="ECO:0000256" key="6">
    <source>
        <dbReference type="ARBA" id="ARBA00023136"/>
    </source>
</evidence>
<dbReference type="GO" id="GO:0010438">
    <property type="term" value="P:cellular response to sulfur starvation"/>
    <property type="evidence" value="ECO:0007669"/>
    <property type="project" value="TreeGrafter"/>
</dbReference>
<keyword evidence="5 7" id="KW-1133">Transmembrane helix</keyword>
<dbReference type="Pfam" id="PF00528">
    <property type="entry name" value="BPD_transp_1"/>
    <property type="match status" value="1"/>
</dbReference>